<dbReference type="GO" id="GO:0046417">
    <property type="term" value="P:chorismate metabolic process"/>
    <property type="evidence" value="ECO:0007669"/>
    <property type="project" value="TreeGrafter"/>
</dbReference>
<evidence type="ECO:0000313" key="4">
    <source>
        <dbReference type="EMBL" id="TMI76014.1"/>
    </source>
</evidence>
<proteinExistence type="predicted"/>
<reference evidence="4 5" key="1">
    <citation type="journal article" date="2019" name="Nat. Microbiol.">
        <title>Mediterranean grassland soil C-N compound turnover is dependent on rainfall and depth, and is mediated by genomically divergent microorganisms.</title>
        <authorList>
            <person name="Diamond S."/>
            <person name="Andeer P.F."/>
            <person name="Li Z."/>
            <person name="Crits-Christoph A."/>
            <person name="Burstein D."/>
            <person name="Anantharaman K."/>
            <person name="Lane K.R."/>
            <person name="Thomas B.C."/>
            <person name="Pan C."/>
            <person name="Northen T.R."/>
            <person name="Banfield J.F."/>
        </authorList>
    </citation>
    <scope>NUCLEOTIDE SEQUENCE [LARGE SCALE GENOMIC DNA]</scope>
    <source>
        <strain evidence="4">NP_8</strain>
    </source>
</reference>
<accession>A0A537IXF1</accession>
<dbReference type="Gene3D" id="3.30.1330.40">
    <property type="entry name" value="RutC-like"/>
    <property type="match status" value="1"/>
</dbReference>
<name>A0A537IXF1_9BACT</name>
<protein>
    <recommendedName>
        <fullName evidence="1 3">chorismate mutase</fullName>
        <ecNumber evidence="1 3">5.4.99.5</ecNumber>
    </recommendedName>
</protein>
<dbReference type="PIRSF" id="PIRSF005965">
    <property type="entry name" value="Chor_mut_AroH"/>
    <property type="match status" value="1"/>
</dbReference>
<evidence type="ECO:0000313" key="5">
    <source>
        <dbReference type="Proteomes" id="UP000318834"/>
    </source>
</evidence>
<evidence type="ECO:0000256" key="3">
    <source>
        <dbReference type="PROSITE-ProRule" id="PRU00514"/>
    </source>
</evidence>
<dbReference type="AlphaFoldDB" id="A0A537IXF1"/>
<dbReference type="CDD" id="cd02185">
    <property type="entry name" value="AroH"/>
    <property type="match status" value="1"/>
</dbReference>
<dbReference type="GO" id="GO:0004106">
    <property type="term" value="F:chorismate mutase activity"/>
    <property type="evidence" value="ECO:0007669"/>
    <property type="project" value="UniProtKB-UniRule"/>
</dbReference>
<keyword evidence="3 4" id="KW-0413">Isomerase</keyword>
<dbReference type="PANTHER" id="PTHR21164">
    <property type="entry name" value="CHORISMATE MUTASE"/>
    <property type="match status" value="1"/>
</dbReference>
<evidence type="ECO:0000256" key="2">
    <source>
        <dbReference type="PIRSR" id="PIRSR005965-1"/>
    </source>
</evidence>
<dbReference type="SUPFAM" id="SSF55298">
    <property type="entry name" value="YjgF-like"/>
    <property type="match status" value="1"/>
</dbReference>
<feature type="binding site" evidence="2">
    <location>
        <position position="7"/>
    </location>
    <ligand>
        <name>prephenate</name>
        <dbReference type="ChEBI" id="CHEBI:29934"/>
    </ligand>
</feature>
<dbReference type="Pfam" id="PF07736">
    <property type="entry name" value="CM_1"/>
    <property type="match status" value="1"/>
</dbReference>
<dbReference type="Proteomes" id="UP000318834">
    <property type="component" value="Unassembled WGS sequence"/>
</dbReference>
<keyword evidence="2 3" id="KW-0028">Amino-acid biosynthesis</keyword>
<dbReference type="PROSITE" id="PS51167">
    <property type="entry name" value="CHORISMATE_MUT_1"/>
    <property type="match status" value="1"/>
</dbReference>
<feature type="binding site" evidence="2">
    <location>
        <position position="89"/>
    </location>
    <ligand>
        <name>prephenate</name>
        <dbReference type="ChEBI" id="CHEBI:29934"/>
    </ligand>
</feature>
<dbReference type="NCBIfam" id="TIGR01796">
    <property type="entry name" value="CM_mono_aroH"/>
    <property type="match status" value="1"/>
</dbReference>
<dbReference type="EMBL" id="VBAP01000032">
    <property type="protein sequence ID" value="TMI76014.1"/>
    <property type="molecule type" value="Genomic_DNA"/>
</dbReference>
<dbReference type="GO" id="GO:0009073">
    <property type="term" value="P:aromatic amino acid family biosynthetic process"/>
    <property type="evidence" value="ECO:0007669"/>
    <property type="project" value="UniProtKB-UniRule"/>
</dbReference>
<sequence length="122" mass="13613">MHIRGIRGATTVEENSEPAVLDATRELLGRLAQDNNVEPDEIAAIMFTCTPDLTAAFPAEAARQLQWTHVPLMSATEIGVPDSVPMCIRVLILWNTARAQEEIVHVYLRRATALRPDLRARR</sequence>
<organism evidence="4 5">
    <name type="scientific">Candidatus Segetimicrobium genomatis</name>
    <dbReference type="NCBI Taxonomy" id="2569760"/>
    <lineage>
        <taxon>Bacteria</taxon>
        <taxon>Bacillati</taxon>
        <taxon>Candidatus Sysuimicrobiota</taxon>
        <taxon>Candidatus Sysuimicrobiia</taxon>
        <taxon>Candidatus Sysuimicrobiales</taxon>
        <taxon>Candidatus Segetimicrobiaceae</taxon>
        <taxon>Candidatus Segetimicrobium</taxon>
    </lineage>
</organism>
<dbReference type="InterPro" id="IPR035959">
    <property type="entry name" value="RutC-like_sf"/>
</dbReference>
<dbReference type="EC" id="5.4.99.5" evidence="1 3"/>
<comment type="catalytic activity">
    <reaction evidence="3">
        <text>chorismate = prephenate</text>
        <dbReference type="Rhea" id="RHEA:13897"/>
        <dbReference type="ChEBI" id="CHEBI:29748"/>
        <dbReference type="ChEBI" id="CHEBI:29934"/>
        <dbReference type="EC" id="5.4.99.5"/>
    </reaction>
</comment>
<dbReference type="PANTHER" id="PTHR21164:SF0">
    <property type="entry name" value="CHORISMATE MUTASE AROH"/>
    <property type="match status" value="1"/>
</dbReference>
<keyword evidence="2 3" id="KW-0057">Aromatic amino acid biosynthesis</keyword>
<evidence type="ECO:0000256" key="1">
    <source>
        <dbReference type="NCBIfam" id="TIGR01796"/>
    </source>
</evidence>
<comment type="caution">
    <text evidence="4">The sequence shown here is derived from an EMBL/GenBank/DDBJ whole genome shotgun (WGS) entry which is preliminary data.</text>
</comment>
<dbReference type="GO" id="GO:0008652">
    <property type="term" value="P:amino acid biosynthetic process"/>
    <property type="evidence" value="ECO:0007669"/>
    <property type="project" value="UniProtKB-UniRule"/>
</dbReference>
<gene>
    <name evidence="4" type="primary">aroH</name>
    <name evidence="4" type="ORF">E6H05_05130</name>
</gene>
<feature type="binding site" evidence="2">
    <location>
        <position position="107"/>
    </location>
    <ligand>
        <name>prephenate</name>
        <dbReference type="ChEBI" id="CHEBI:29934"/>
    </ligand>
</feature>
<dbReference type="InterPro" id="IPR008243">
    <property type="entry name" value="Chorismate_mutase_AroH"/>
</dbReference>